<evidence type="ECO:0000256" key="5">
    <source>
        <dbReference type="ARBA" id="ARBA00023136"/>
    </source>
</evidence>
<gene>
    <name evidence="7" type="ORF">B7P43_G03275</name>
</gene>
<evidence type="ECO:0000256" key="1">
    <source>
        <dbReference type="ARBA" id="ARBA00004127"/>
    </source>
</evidence>
<evidence type="ECO:0008006" key="9">
    <source>
        <dbReference type="Google" id="ProtNLM"/>
    </source>
</evidence>
<feature type="transmembrane region" description="Helical" evidence="6">
    <location>
        <begin position="180"/>
        <end position="200"/>
    </location>
</feature>
<dbReference type="EMBL" id="NEVH01025127">
    <property type="protein sequence ID" value="PNF16081.1"/>
    <property type="molecule type" value="Genomic_DNA"/>
</dbReference>
<dbReference type="SUPFAM" id="SSF103473">
    <property type="entry name" value="MFS general substrate transporter"/>
    <property type="match status" value="1"/>
</dbReference>
<dbReference type="InterPro" id="IPR051068">
    <property type="entry name" value="MFS_Domain-Containing_Protein"/>
</dbReference>
<comment type="caution">
    <text evidence="7">The sequence shown here is derived from an EMBL/GenBank/DDBJ whole genome shotgun (WGS) entry which is preliminary data.</text>
</comment>
<evidence type="ECO:0000256" key="3">
    <source>
        <dbReference type="ARBA" id="ARBA00022692"/>
    </source>
</evidence>
<dbReference type="InterPro" id="IPR036259">
    <property type="entry name" value="MFS_trans_sf"/>
</dbReference>
<dbReference type="GO" id="GO:0012505">
    <property type="term" value="C:endomembrane system"/>
    <property type="evidence" value="ECO:0007669"/>
    <property type="project" value="UniProtKB-SubCell"/>
</dbReference>
<dbReference type="AlphaFoldDB" id="A0A2J7PIB7"/>
<dbReference type="Pfam" id="PF07690">
    <property type="entry name" value="MFS_1"/>
    <property type="match status" value="1"/>
</dbReference>
<evidence type="ECO:0000256" key="6">
    <source>
        <dbReference type="SAM" id="Phobius"/>
    </source>
</evidence>
<feature type="transmembrane region" description="Helical" evidence="6">
    <location>
        <begin position="12"/>
        <end position="33"/>
    </location>
</feature>
<proteinExistence type="predicted"/>
<dbReference type="Proteomes" id="UP000235965">
    <property type="component" value="Unassembled WGS sequence"/>
</dbReference>
<protein>
    <recommendedName>
        <fullName evidence="9">Major facilitator superfamily (MFS) profile domain-containing protein</fullName>
    </recommendedName>
</protein>
<evidence type="ECO:0000256" key="4">
    <source>
        <dbReference type="ARBA" id="ARBA00022989"/>
    </source>
</evidence>
<feature type="transmembrane region" description="Helical" evidence="6">
    <location>
        <begin position="45"/>
        <end position="64"/>
    </location>
</feature>
<reference evidence="7 8" key="1">
    <citation type="submission" date="2017-12" db="EMBL/GenBank/DDBJ databases">
        <title>Hemimetabolous genomes reveal molecular basis of termite eusociality.</title>
        <authorList>
            <person name="Harrison M.C."/>
            <person name="Jongepier E."/>
            <person name="Robertson H.M."/>
            <person name="Arning N."/>
            <person name="Bitard-Feildel T."/>
            <person name="Chao H."/>
            <person name="Childers C.P."/>
            <person name="Dinh H."/>
            <person name="Doddapaneni H."/>
            <person name="Dugan S."/>
            <person name="Gowin J."/>
            <person name="Greiner C."/>
            <person name="Han Y."/>
            <person name="Hu H."/>
            <person name="Hughes D.S.T."/>
            <person name="Huylmans A.-K."/>
            <person name="Kemena C."/>
            <person name="Kremer L.P.M."/>
            <person name="Lee S.L."/>
            <person name="Lopez-Ezquerra A."/>
            <person name="Mallet L."/>
            <person name="Monroy-Kuhn J.M."/>
            <person name="Moser A."/>
            <person name="Murali S.C."/>
            <person name="Muzny D.M."/>
            <person name="Otani S."/>
            <person name="Piulachs M.-D."/>
            <person name="Poelchau M."/>
            <person name="Qu J."/>
            <person name="Schaub F."/>
            <person name="Wada-Katsumata A."/>
            <person name="Worley K.C."/>
            <person name="Xie Q."/>
            <person name="Ylla G."/>
            <person name="Poulsen M."/>
            <person name="Gibbs R.A."/>
            <person name="Schal C."/>
            <person name="Richards S."/>
            <person name="Belles X."/>
            <person name="Korb J."/>
            <person name="Bornberg-Bauer E."/>
        </authorList>
    </citation>
    <scope>NUCLEOTIDE SEQUENCE [LARGE SCALE GENOMIC DNA]</scope>
    <source>
        <tissue evidence="7">Whole body</tissue>
    </source>
</reference>
<evidence type="ECO:0000256" key="2">
    <source>
        <dbReference type="ARBA" id="ARBA00022448"/>
    </source>
</evidence>
<keyword evidence="4 6" id="KW-1133">Transmembrane helix</keyword>
<accession>A0A2J7PIB7</accession>
<keyword evidence="8" id="KW-1185">Reference proteome</keyword>
<feature type="transmembrane region" description="Helical" evidence="6">
    <location>
        <begin position="118"/>
        <end position="139"/>
    </location>
</feature>
<dbReference type="PANTHER" id="PTHR23510:SF3">
    <property type="entry name" value="MAJOR FACILITATOR SUPERFAMILY DOMAIN-CONTAINING PROTEIN 8"/>
    <property type="match status" value="1"/>
</dbReference>
<evidence type="ECO:0000313" key="7">
    <source>
        <dbReference type="EMBL" id="PNF16081.1"/>
    </source>
</evidence>
<keyword evidence="5 6" id="KW-0472">Membrane</keyword>
<dbReference type="GO" id="GO:0005765">
    <property type="term" value="C:lysosomal membrane"/>
    <property type="evidence" value="ECO:0007669"/>
    <property type="project" value="TreeGrafter"/>
</dbReference>
<dbReference type="OrthoDB" id="370281at2759"/>
<evidence type="ECO:0000313" key="8">
    <source>
        <dbReference type="Proteomes" id="UP000235965"/>
    </source>
</evidence>
<dbReference type="PANTHER" id="PTHR23510">
    <property type="entry name" value="INNER MEMBRANE TRANSPORT PROTEIN YAJR"/>
    <property type="match status" value="1"/>
</dbReference>
<keyword evidence="2" id="KW-0813">Transport</keyword>
<dbReference type="InterPro" id="IPR011701">
    <property type="entry name" value="MFS"/>
</dbReference>
<keyword evidence="3 6" id="KW-0812">Transmembrane</keyword>
<sequence length="248" mass="27692">MDQFAWTKADALYYMGILMSVGAVVACVAFVVIGPLCKRFQERKVLMWGGFLFMVIGGALYFPWGSEPPIIAEEIMVTQVNETYGNRNNAVNETEIVGCPSVQKWCYYIPAMTVTQFLLGYAFIAIGYPIGVTLIQTIFSKVLGPRPQGVWMGLMTGAGCLSRFMGPVFVSFIYTRYGTIWTFSITTVMMIITMVWLQLVEKRLVPPDLPPAPLPPIELQVCSSEAINGKSSMEEYTHLQEKPDTNYS</sequence>
<dbReference type="GO" id="GO:0022857">
    <property type="term" value="F:transmembrane transporter activity"/>
    <property type="evidence" value="ECO:0007669"/>
    <property type="project" value="InterPro"/>
</dbReference>
<feature type="transmembrane region" description="Helical" evidence="6">
    <location>
        <begin position="151"/>
        <end position="174"/>
    </location>
</feature>
<dbReference type="Gene3D" id="1.20.1250.20">
    <property type="entry name" value="MFS general substrate transporter like domains"/>
    <property type="match status" value="2"/>
</dbReference>
<comment type="subcellular location">
    <subcellularLocation>
        <location evidence="1">Endomembrane system</location>
        <topology evidence="1">Multi-pass membrane protein</topology>
    </subcellularLocation>
</comment>
<name>A0A2J7PIB7_9NEOP</name>
<organism evidence="7 8">
    <name type="scientific">Cryptotermes secundus</name>
    <dbReference type="NCBI Taxonomy" id="105785"/>
    <lineage>
        <taxon>Eukaryota</taxon>
        <taxon>Metazoa</taxon>
        <taxon>Ecdysozoa</taxon>
        <taxon>Arthropoda</taxon>
        <taxon>Hexapoda</taxon>
        <taxon>Insecta</taxon>
        <taxon>Pterygota</taxon>
        <taxon>Neoptera</taxon>
        <taxon>Polyneoptera</taxon>
        <taxon>Dictyoptera</taxon>
        <taxon>Blattodea</taxon>
        <taxon>Blattoidea</taxon>
        <taxon>Termitoidae</taxon>
        <taxon>Kalotermitidae</taxon>
        <taxon>Cryptotermitinae</taxon>
        <taxon>Cryptotermes</taxon>
    </lineage>
</organism>